<dbReference type="InterPro" id="IPR050309">
    <property type="entry name" value="Type-B_Carboxylest/Lipase"/>
</dbReference>
<dbReference type="AlphaFoldDB" id="A0A316YZ92"/>
<dbReference type="RefSeq" id="XP_025594731.1">
    <property type="nucleotide sequence ID" value="XM_025743662.1"/>
</dbReference>
<keyword evidence="6" id="KW-1185">Reference proteome</keyword>
<proteinExistence type="inferred from homology"/>
<dbReference type="InterPro" id="IPR029058">
    <property type="entry name" value="AB_hydrolase_fold"/>
</dbReference>
<evidence type="ECO:0000313" key="5">
    <source>
        <dbReference type="EMBL" id="PWN94452.1"/>
    </source>
</evidence>
<dbReference type="STRING" id="58919.A0A316YZ92"/>
<evidence type="ECO:0000256" key="2">
    <source>
        <dbReference type="ARBA" id="ARBA00022801"/>
    </source>
</evidence>
<dbReference type="EC" id="3.1.1.-" evidence="3"/>
<comment type="similarity">
    <text evidence="1 3">Belongs to the type-B carboxylesterase/lipase family.</text>
</comment>
<feature type="chain" id="PRO_5016190348" description="Carboxylic ester hydrolase" evidence="3">
    <location>
        <begin position="18"/>
        <end position="675"/>
    </location>
</feature>
<evidence type="ECO:0000313" key="6">
    <source>
        <dbReference type="Proteomes" id="UP000245946"/>
    </source>
</evidence>
<evidence type="ECO:0000256" key="1">
    <source>
        <dbReference type="ARBA" id="ARBA00005964"/>
    </source>
</evidence>
<keyword evidence="3" id="KW-0732">Signal</keyword>
<dbReference type="GeneID" id="37271206"/>
<sequence>MRFSVLATLGLAAAAAASPAPRMEHRRAPAPEPLLGNLENSANVLGAAMTNLAGAALRLAQVPLSQAKATADNVRAAFGGDPKLPQGSFNLPSIDSSNGGYVGGLVGGVLTSFGDGPTVKLQQGSYTGLRSSPLFQQEWFFGVPFAQAPLGNLRFRAPQKLAAGSASHNATAVPPACPQPNNYILHFNDGDPVNYRSEDCLNLNIYSPLGASNRQLGKLPVLFWLFGGGEIGGSANSYNSTALVLQSILQGQPIIVVTPQYRGNSFGFLAGKRVSAGEGGAVVNAGLHDVTAALEWTRDNIAAFGGDPDKITLGGHSSGAMNVGAQMLKDGREGGKPIYRSAIMLSGTGSSLPAPPSDSDFAEENYQRIAGAAGCGSSPTIDCLRGVDAIKLGELAFYPSNTPDPSLYWVQGPKYYAGNQPFQVTQDGVYQPRGGASAAIRAGKWPDVPLFIGNARDEGTIFVSRVMDAAGIHNNVKTIGFTDPNQAGVDALVDRILDAYKDVPREGAPYWPGYSSPNSRLGAGNQYERLASILGDFAFQSKRRALLDLYTGRNGLRGLSSPVWSYQFNETYAAPDVNNQVGATHGADPPFWFGAYNFVPARLAAMSAGTQASKSLAAFVSTSNPNALGNLFWPRYTAASPRQMNFQGLSNIIGDDFRPQMSIFAEPDAARMARV</sequence>
<dbReference type="SUPFAM" id="SSF53474">
    <property type="entry name" value="alpha/beta-Hydrolases"/>
    <property type="match status" value="1"/>
</dbReference>
<accession>A0A316YZ92</accession>
<dbReference type="InterPro" id="IPR002018">
    <property type="entry name" value="CarbesteraseB"/>
</dbReference>
<keyword evidence="2 3" id="KW-0378">Hydrolase</keyword>
<organism evidence="5 6">
    <name type="scientific">Tilletiopsis washingtonensis</name>
    <dbReference type="NCBI Taxonomy" id="58919"/>
    <lineage>
        <taxon>Eukaryota</taxon>
        <taxon>Fungi</taxon>
        <taxon>Dikarya</taxon>
        <taxon>Basidiomycota</taxon>
        <taxon>Ustilaginomycotina</taxon>
        <taxon>Exobasidiomycetes</taxon>
        <taxon>Entylomatales</taxon>
        <taxon>Entylomatales incertae sedis</taxon>
        <taxon>Tilletiopsis</taxon>
    </lineage>
</organism>
<protein>
    <recommendedName>
        <fullName evidence="3">Carboxylic ester hydrolase</fullName>
        <ecNumber evidence="3">3.1.1.-</ecNumber>
    </recommendedName>
</protein>
<dbReference type="PANTHER" id="PTHR11559">
    <property type="entry name" value="CARBOXYLESTERASE"/>
    <property type="match status" value="1"/>
</dbReference>
<reference evidence="5 6" key="1">
    <citation type="journal article" date="2018" name="Mol. Biol. Evol.">
        <title>Broad Genomic Sampling Reveals a Smut Pathogenic Ancestry of the Fungal Clade Ustilaginomycotina.</title>
        <authorList>
            <person name="Kijpornyongpan T."/>
            <person name="Mondo S.J."/>
            <person name="Barry K."/>
            <person name="Sandor L."/>
            <person name="Lee J."/>
            <person name="Lipzen A."/>
            <person name="Pangilinan J."/>
            <person name="LaButti K."/>
            <person name="Hainaut M."/>
            <person name="Henrissat B."/>
            <person name="Grigoriev I.V."/>
            <person name="Spatafora J.W."/>
            <person name="Aime M.C."/>
        </authorList>
    </citation>
    <scope>NUCLEOTIDE SEQUENCE [LARGE SCALE GENOMIC DNA]</scope>
    <source>
        <strain evidence="5 6">MCA 4186</strain>
    </source>
</reference>
<dbReference type="PROSITE" id="PS00122">
    <property type="entry name" value="CARBOXYLESTERASE_B_1"/>
    <property type="match status" value="1"/>
</dbReference>
<dbReference type="EMBL" id="KZ819314">
    <property type="protein sequence ID" value="PWN94452.1"/>
    <property type="molecule type" value="Genomic_DNA"/>
</dbReference>
<dbReference type="InterPro" id="IPR019826">
    <property type="entry name" value="Carboxylesterase_B_AS"/>
</dbReference>
<feature type="domain" description="Carboxylesterase type B" evidence="4">
    <location>
        <begin position="117"/>
        <end position="646"/>
    </location>
</feature>
<dbReference type="GO" id="GO:0016787">
    <property type="term" value="F:hydrolase activity"/>
    <property type="evidence" value="ECO:0007669"/>
    <property type="project" value="UniProtKB-KW"/>
</dbReference>
<name>A0A316YZ92_9BASI</name>
<evidence type="ECO:0000256" key="3">
    <source>
        <dbReference type="RuleBase" id="RU361235"/>
    </source>
</evidence>
<gene>
    <name evidence="5" type="ORF">FA09DRAFT_332961</name>
</gene>
<evidence type="ECO:0000259" key="4">
    <source>
        <dbReference type="Pfam" id="PF00135"/>
    </source>
</evidence>
<dbReference type="Gene3D" id="3.40.50.1820">
    <property type="entry name" value="alpha/beta hydrolase"/>
    <property type="match status" value="1"/>
</dbReference>
<dbReference type="Pfam" id="PF00135">
    <property type="entry name" value="COesterase"/>
    <property type="match status" value="1"/>
</dbReference>
<feature type="signal peptide" evidence="3">
    <location>
        <begin position="1"/>
        <end position="17"/>
    </location>
</feature>
<dbReference type="Proteomes" id="UP000245946">
    <property type="component" value="Unassembled WGS sequence"/>
</dbReference>
<dbReference type="OrthoDB" id="408631at2759"/>